<feature type="transmembrane region" description="Helical" evidence="2">
    <location>
        <begin position="100"/>
        <end position="120"/>
    </location>
</feature>
<dbReference type="NCBIfam" id="NF042935">
    <property type="entry name" value="SCO6880_fam"/>
    <property type="match status" value="2"/>
</dbReference>
<dbReference type="InParanoid" id="A0A420XUV4"/>
<keyword evidence="2" id="KW-1133">Transmembrane helix</keyword>
<feature type="transmembrane region" description="Helical" evidence="2">
    <location>
        <begin position="53"/>
        <end position="71"/>
    </location>
</feature>
<name>A0A420XUV4_9ACTN</name>
<protein>
    <recommendedName>
        <fullName evidence="5">Integral membrane protein</fullName>
    </recommendedName>
</protein>
<proteinExistence type="predicted"/>
<reference evidence="3 4" key="1">
    <citation type="submission" date="2018-10" db="EMBL/GenBank/DDBJ databases">
        <title>Genomic Encyclopedia of Archaeal and Bacterial Type Strains, Phase II (KMG-II): from individual species to whole genera.</title>
        <authorList>
            <person name="Goeker M."/>
        </authorList>
    </citation>
    <scope>NUCLEOTIDE SEQUENCE [LARGE SCALE GENOMIC DNA]</scope>
    <source>
        <strain evidence="3 4">RP-AC37</strain>
    </source>
</reference>
<feature type="region of interest" description="Disordered" evidence="1">
    <location>
        <begin position="281"/>
        <end position="305"/>
    </location>
</feature>
<dbReference type="Proteomes" id="UP000281955">
    <property type="component" value="Unassembled WGS sequence"/>
</dbReference>
<dbReference type="RefSeq" id="WP_121191590.1">
    <property type="nucleotide sequence ID" value="NZ_RBWV01000003.1"/>
</dbReference>
<gene>
    <name evidence="3" type="ORF">CLV35_0222</name>
</gene>
<organism evidence="3 4">
    <name type="scientific">Motilibacter peucedani</name>
    <dbReference type="NCBI Taxonomy" id="598650"/>
    <lineage>
        <taxon>Bacteria</taxon>
        <taxon>Bacillati</taxon>
        <taxon>Actinomycetota</taxon>
        <taxon>Actinomycetes</taxon>
        <taxon>Motilibacterales</taxon>
        <taxon>Motilibacteraceae</taxon>
        <taxon>Motilibacter</taxon>
    </lineage>
</organism>
<evidence type="ECO:0008006" key="5">
    <source>
        <dbReference type="Google" id="ProtNLM"/>
    </source>
</evidence>
<sequence length="559" mass="58599">MTTTTTGTENPVRTYGNWAVPVSPGLFGLGTLGTVLIFVGLAATVLVQLGRGWVWAGVVLVLFLLVIGGIAKKNRAGRNVWQTSTTRVAWWRGKRKRQHLYLAGTVAPVAFGAARLPGLLARSELFLAQSSTGEHFALLSMPSARHYAVVLRCEPEGSQLVDQDTVDTWVALFGRFLADLAHEPGLEACSVTVETAPDPGTRLAAEIHRQIDPSSPALAQAMLREAAATFPSGSASVRAWVTLTFTARRSATVEDETPLRKGRRAKVSKDAQAVLDLTALERGHDPAAGTDDEDLPSMLPAPAAKPKGVRTAREMAEQIGQRLPGLVAQLRGTGAGAVRAMTPTELAETVRVAYDPAAALALEQAHAAGEDSGVTWETAGPMAQVESWGALRHESAASITWAAISPPAGAVQSSVLGRLLAPHPGLSRKRVTFVYRPFDPATAARIADEAVKTANTVATARRGQPGAADTLALSAARQTAAEQAAGAGLVRQAVLVTATVDDPAQLPAAAEAVDQLGGASRLRLRRCYGSQAASFAAALGVGVVLPKHVVMPDVFRNAL</sequence>
<evidence type="ECO:0000313" key="4">
    <source>
        <dbReference type="Proteomes" id="UP000281955"/>
    </source>
</evidence>
<evidence type="ECO:0000313" key="3">
    <source>
        <dbReference type="EMBL" id="RKS80633.1"/>
    </source>
</evidence>
<dbReference type="EMBL" id="RBWV01000003">
    <property type="protein sequence ID" value="RKS80633.1"/>
    <property type="molecule type" value="Genomic_DNA"/>
</dbReference>
<dbReference type="AlphaFoldDB" id="A0A420XUV4"/>
<feature type="transmembrane region" description="Helical" evidence="2">
    <location>
        <begin position="26"/>
        <end position="47"/>
    </location>
</feature>
<keyword evidence="2" id="KW-0812">Transmembrane</keyword>
<accession>A0A420XUV4</accession>
<dbReference type="InterPro" id="IPR049978">
    <property type="entry name" value="SCO6880-like"/>
</dbReference>
<keyword evidence="4" id="KW-1185">Reference proteome</keyword>
<comment type="caution">
    <text evidence="3">The sequence shown here is derived from an EMBL/GenBank/DDBJ whole genome shotgun (WGS) entry which is preliminary data.</text>
</comment>
<evidence type="ECO:0000256" key="2">
    <source>
        <dbReference type="SAM" id="Phobius"/>
    </source>
</evidence>
<dbReference type="OrthoDB" id="4505949at2"/>
<keyword evidence="2" id="KW-0472">Membrane</keyword>
<evidence type="ECO:0000256" key="1">
    <source>
        <dbReference type="SAM" id="MobiDB-lite"/>
    </source>
</evidence>